<evidence type="ECO:0000313" key="3">
    <source>
        <dbReference type="EMBL" id="ARF08483.1"/>
    </source>
</evidence>
<dbReference type="Gene3D" id="3.40.50.300">
    <property type="entry name" value="P-loop containing nucleotide triphosphate hydrolases"/>
    <property type="match status" value="2"/>
</dbReference>
<reference evidence="3" key="1">
    <citation type="journal article" date="2017" name="Science">
        <title>Giant viruses with an expanded complement of translation system components.</title>
        <authorList>
            <person name="Schulz F."/>
            <person name="Yutin N."/>
            <person name="Ivanova N.N."/>
            <person name="Ortega D.R."/>
            <person name="Lee T.K."/>
            <person name="Vierheilig J."/>
            <person name="Daims H."/>
            <person name="Horn M."/>
            <person name="Wagner M."/>
            <person name="Jensen G.J."/>
            <person name="Kyrpides N.C."/>
            <person name="Koonin E.V."/>
            <person name="Woyke T."/>
        </authorList>
    </citation>
    <scope>NUCLEOTIDE SEQUENCE</scope>
    <source>
        <strain evidence="3">CTV1</strain>
    </source>
</reference>
<dbReference type="PROSITE" id="PS51192">
    <property type="entry name" value="HELICASE_ATP_BIND_1"/>
    <property type="match status" value="1"/>
</dbReference>
<evidence type="ECO:0000259" key="2">
    <source>
        <dbReference type="PROSITE" id="PS51192"/>
    </source>
</evidence>
<proteinExistence type="predicted"/>
<keyword evidence="3" id="KW-0547">Nucleotide-binding</keyword>
<dbReference type="SUPFAM" id="SSF52540">
    <property type="entry name" value="P-loop containing nucleoside triphosphate hydrolases"/>
    <property type="match status" value="1"/>
</dbReference>
<dbReference type="Pfam" id="PF04851">
    <property type="entry name" value="ResIII"/>
    <property type="match status" value="1"/>
</dbReference>
<dbReference type="GO" id="GO:0005524">
    <property type="term" value="F:ATP binding"/>
    <property type="evidence" value="ECO:0007669"/>
    <property type="project" value="InterPro"/>
</dbReference>
<name>A0A1V0S9V9_9VIRU</name>
<dbReference type="InterPro" id="IPR014001">
    <property type="entry name" value="Helicase_ATP-bd"/>
</dbReference>
<evidence type="ECO:0000256" key="1">
    <source>
        <dbReference type="ARBA" id="ARBA00022801"/>
    </source>
</evidence>
<gene>
    <name evidence="3" type="ORF">Catovirus_1_533</name>
</gene>
<dbReference type="EMBL" id="KY684083">
    <property type="protein sequence ID" value="ARF08483.1"/>
    <property type="molecule type" value="Genomic_DNA"/>
</dbReference>
<dbReference type="GO" id="GO:0016787">
    <property type="term" value="F:hydrolase activity"/>
    <property type="evidence" value="ECO:0007669"/>
    <property type="project" value="UniProtKB-KW"/>
</dbReference>
<feature type="domain" description="Helicase ATP-binding" evidence="2">
    <location>
        <begin position="165"/>
        <end position="365"/>
    </location>
</feature>
<organism evidence="3">
    <name type="scientific">Catovirus CTV1</name>
    <dbReference type="NCBI Taxonomy" id="1977631"/>
    <lineage>
        <taxon>Viruses</taxon>
        <taxon>Varidnaviria</taxon>
        <taxon>Bamfordvirae</taxon>
        <taxon>Nucleocytoviricota</taxon>
        <taxon>Megaviricetes</taxon>
        <taxon>Imitervirales</taxon>
        <taxon>Mimiviridae</taxon>
        <taxon>Klosneuvirinae</taxon>
        <taxon>Catovirus</taxon>
    </lineage>
</organism>
<dbReference type="InterPro" id="IPR006935">
    <property type="entry name" value="Helicase/UvrB_N"/>
</dbReference>
<keyword evidence="3" id="KW-0347">Helicase</keyword>
<dbReference type="GO" id="GO:0003677">
    <property type="term" value="F:DNA binding"/>
    <property type="evidence" value="ECO:0007669"/>
    <property type="project" value="InterPro"/>
</dbReference>
<keyword evidence="1" id="KW-0378">Hydrolase</keyword>
<accession>A0A1V0S9V9</accession>
<protein>
    <submittedName>
        <fullName evidence="3">Superfamily II DNA or RNA helicase</fullName>
    </submittedName>
</protein>
<dbReference type="GO" id="GO:0004386">
    <property type="term" value="F:helicase activity"/>
    <property type="evidence" value="ECO:0007669"/>
    <property type="project" value="UniProtKB-KW"/>
</dbReference>
<dbReference type="InterPro" id="IPR027417">
    <property type="entry name" value="P-loop_NTPase"/>
</dbReference>
<sequence>MENISKNLNYVNQLANLYSQFDNDIDKEIFCLTYSIDQEIIKYIVKSDPKLINLMKQGIIDNLIKGKKSNDEIIKYYSGLPNCAQMLIAFLLNNNVFISPNKENTLNNSLVNNKDQLDENDTNDYGEDNVDEIVHDPIFENFNKKQREELNMSYLRDNQKKAINVMIKQNFCSGIHNQIMGAGKTYLILQTIQQHLNKTYENNGDVNKIYLLFCKHKVILEKMFFEKVKNIKGREKFIISDEIKLEWKKRNIIDIDQFYVFDCLNIKHEQKFIDSMINKKNIKKPTILIINTDDMRVKLSSANLNKTNTHLAIMDECHDISGKIIYQTAFDLKYNGGIPFIGFSATPLRGKSGNIVQIFSSTMDINSNDKKLNIISTYSLLDAIRDDIILPFKFHYIEVENTKGKSIGNTNKDITNKIVKEILPSLPYKKLIAWCRTIEQMKEWADFFEENYPELKVYVTSSKDGEYEDDYDVDRDEFYKSEGNSILLCVNRHREGSDIKFLDCGLYLDAVRIRSILVALQTSGRLIRPDHIDPTKRKKQRGVVIDLFVADKEKNNSMLTVHKIINYYREIASLTVQDNSRDEFLKLSKLLEETDYDETERVLKIKIDGNKKHDIHLDIKLINKEFDWGNIRDILKKEIIKQTSENTNENENLMKEYEMDKNLNKKFRLMSKNEYYKCLKESKFKKDPKNYYKNIWKNWYDYLGIDTSKYPESSKVLKQILDKENITNKRDYFKHAKSLNLPLMPEELYGSLSNFDSLFERKLKLLK</sequence>
<keyword evidence="3" id="KW-0067">ATP-binding</keyword>